<dbReference type="PANTHER" id="PTHR14969:SF62">
    <property type="entry name" value="DECAPRENYLPHOSPHORYL-5-PHOSPHORIBOSE PHOSPHATASE RV3807C-RELATED"/>
    <property type="match status" value="1"/>
</dbReference>
<dbReference type="RefSeq" id="WP_211471282.1">
    <property type="nucleotide sequence ID" value="NZ_JAGSXH010000139.1"/>
</dbReference>
<evidence type="ECO:0000313" key="9">
    <source>
        <dbReference type="EMBL" id="MBS2966322.1"/>
    </source>
</evidence>
<keyword evidence="10" id="KW-1185">Reference proteome</keyword>
<feature type="transmembrane region" description="Helical" evidence="7">
    <location>
        <begin position="164"/>
        <end position="186"/>
    </location>
</feature>
<organism evidence="9 10">
    <name type="scientific">Actinocrinis puniceicyclus</name>
    <dbReference type="NCBI Taxonomy" id="977794"/>
    <lineage>
        <taxon>Bacteria</taxon>
        <taxon>Bacillati</taxon>
        <taxon>Actinomycetota</taxon>
        <taxon>Actinomycetes</taxon>
        <taxon>Catenulisporales</taxon>
        <taxon>Actinospicaceae</taxon>
        <taxon>Actinocrinis</taxon>
    </lineage>
</organism>
<evidence type="ECO:0000259" key="8">
    <source>
        <dbReference type="SMART" id="SM00014"/>
    </source>
</evidence>
<feature type="transmembrane region" description="Helical" evidence="7">
    <location>
        <begin position="72"/>
        <end position="91"/>
    </location>
</feature>
<keyword evidence="3 7" id="KW-0812">Transmembrane</keyword>
<dbReference type="EMBL" id="JAGSXH010000139">
    <property type="protein sequence ID" value="MBS2966322.1"/>
    <property type="molecule type" value="Genomic_DNA"/>
</dbReference>
<evidence type="ECO:0000256" key="5">
    <source>
        <dbReference type="ARBA" id="ARBA00022989"/>
    </source>
</evidence>
<reference evidence="9" key="1">
    <citation type="submission" date="2021-04" db="EMBL/GenBank/DDBJ databases">
        <title>Genome based classification of Actinospica acidithermotolerans sp. nov., an actinobacterium isolated from an Indonesian hot spring.</title>
        <authorList>
            <person name="Kusuma A.B."/>
            <person name="Putra K.E."/>
            <person name="Nafisah S."/>
            <person name="Loh J."/>
            <person name="Nouioui I."/>
            <person name="Goodfellow M."/>
        </authorList>
    </citation>
    <scope>NUCLEOTIDE SEQUENCE</scope>
    <source>
        <strain evidence="9">DSM 45618</strain>
    </source>
</reference>
<dbReference type="Proteomes" id="UP000677913">
    <property type="component" value="Unassembled WGS sequence"/>
</dbReference>
<dbReference type="SUPFAM" id="SSF48317">
    <property type="entry name" value="Acid phosphatase/Vanadium-dependent haloperoxidase"/>
    <property type="match status" value="1"/>
</dbReference>
<dbReference type="CDD" id="cd01610">
    <property type="entry name" value="PAP2_like"/>
    <property type="match status" value="1"/>
</dbReference>
<keyword evidence="2" id="KW-1003">Cell membrane</keyword>
<evidence type="ECO:0000313" key="10">
    <source>
        <dbReference type="Proteomes" id="UP000677913"/>
    </source>
</evidence>
<protein>
    <submittedName>
        <fullName evidence="9">Phosphatase PAP2 family protein</fullName>
    </submittedName>
</protein>
<dbReference type="GO" id="GO:0005886">
    <property type="term" value="C:plasma membrane"/>
    <property type="evidence" value="ECO:0007669"/>
    <property type="project" value="UniProtKB-SubCell"/>
</dbReference>
<dbReference type="InterPro" id="IPR000326">
    <property type="entry name" value="PAP2/HPO"/>
</dbReference>
<evidence type="ECO:0000256" key="3">
    <source>
        <dbReference type="ARBA" id="ARBA00022692"/>
    </source>
</evidence>
<dbReference type="SMART" id="SM00014">
    <property type="entry name" value="acidPPc"/>
    <property type="match status" value="1"/>
</dbReference>
<sequence>MTATAAVAPAAVSTVTSADDGWYRDITSFAQHTAYLHALMTAYTTASFGLLGLLALYAWWRARRNADRTAMAAVAWTGIGTAVAVAAGLALKQVFAEARPCLAMHVATVQPCPGPTDYSFPSDHTTVAVALAAGLLLAERGLGLIAAALALLEGFSRVYLGQHYPHDVAAGLILSVLILMACWPLVRRPLIRLLAVLETTRLRPVLTTGPMAVPEK</sequence>
<evidence type="ECO:0000256" key="7">
    <source>
        <dbReference type="SAM" id="Phobius"/>
    </source>
</evidence>
<evidence type="ECO:0000256" key="2">
    <source>
        <dbReference type="ARBA" id="ARBA00022475"/>
    </source>
</evidence>
<proteinExistence type="predicted"/>
<evidence type="ECO:0000256" key="4">
    <source>
        <dbReference type="ARBA" id="ARBA00022801"/>
    </source>
</evidence>
<evidence type="ECO:0000256" key="1">
    <source>
        <dbReference type="ARBA" id="ARBA00004651"/>
    </source>
</evidence>
<feature type="transmembrane region" description="Helical" evidence="7">
    <location>
        <begin position="34"/>
        <end position="60"/>
    </location>
</feature>
<comment type="subcellular location">
    <subcellularLocation>
        <location evidence="1">Cell membrane</location>
        <topology evidence="1">Multi-pass membrane protein</topology>
    </subcellularLocation>
</comment>
<dbReference type="PANTHER" id="PTHR14969">
    <property type="entry name" value="SPHINGOSINE-1-PHOSPHATE PHOSPHOHYDROLASE"/>
    <property type="match status" value="1"/>
</dbReference>
<feature type="domain" description="Phosphatidic acid phosphatase type 2/haloperoxidase" evidence="8">
    <location>
        <begin position="74"/>
        <end position="183"/>
    </location>
</feature>
<dbReference type="AlphaFoldDB" id="A0A8J8BDK1"/>
<accession>A0A8J8BDK1</accession>
<dbReference type="InterPro" id="IPR036938">
    <property type="entry name" value="PAP2/HPO_sf"/>
</dbReference>
<gene>
    <name evidence="9" type="ORF">KGA66_24970</name>
</gene>
<keyword evidence="5 7" id="KW-1133">Transmembrane helix</keyword>
<name>A0A8J8BDK1_9ACTN</name>
<dbReference type="Gene3D" id="1.20.144.10">
    <property type="entry name" value="Phosphatidic acid phosphatase type 2/haloperoxidase"/>
    <property type="match status" value="1"/>
</dbReference>
<keyword evidence="6 7" id="KW-0472">Membrane</keyword>
<keyword evidence="4" id="KW-0378">Hydrolase</keyword>
<dbReference type="Pfam" id="PF01569">
    <property type="entry name" value="PAP2"/>
    <property type="match status" value="1"/>
</dbReference>
<evidence type="ECO:0000256" key="6">
    <source>
        <dbReference type="ARBA" id="ARBA00023136"/>
    </source>
</evidence>
<comment type="caution">
    <text evidence="9">The sequence shown here is derived from an EMBL/GenBank/DDBJ whole genome shotgun (WGS) entry which is preliminary data.</text>
</comment>
<dbReference type="GO" id="GO:0016787">
    <property type="term" value="F:hydrolase activity"/>
    <property type="evidence" value="ECO:0007669"/>
    <property type="project" value="UniProtKB-KW"/>
</dbReference>